<accession>A0A382ZM22</accession>
<dbReference type="EMBL" id="UINC01185102">
    <property type="protein sequence ID" value="SVD96646.1"/>
    <property type="molecule type" value="Genomic_DNA"/>
</dbReference>
<sequence>MILEFEPGDKVINPLNKDWGIGQVQSIINNKITVNFQNAGKKVINAENIELEKYIKNA</sequence>
<proteinExistence type="predicted"/>
<evidence type="ECO:0000313" key="1">
    <source>
        <dbReference type="EMBL" id="SVD96646.1"/>
    </source>
</evidence>
<name>A0A382ZM22_9ZZZZ</name>
<reference evidence="1" key="1">
    <citation type="submission" date="2018-05" db="EMBL/GenBank/DDBJ databases">
        <authorList>
            <person name="Lanie J.A."/>
            <person name="Ng W.-L."/>
            <person name="Kazmierczak K.M."/>
            <person name="Andrzejewski T.M."/>
            <person name="Davidsen T.M."/>
            <person name="Wayne K.J."/>
            <person name="Tettelin H."/>
            <person name="Glass J.I."/>
            <person name="Rusch D."/>
            <person name="Podicherti R."/>
            <person name="Tsui H.-C.T."/>
            <person name="Winkler M.E."/>
        </authorList>
    </citation>
    <scope>NUCLEOTIDE SEQUENCE</scope>
</reference>
<dbReference type="AlphaFoldDB" id="A0A382ZM22"/>
<dbReference type="InterPro" id="IPR021938">
    <property type="entry name" value="DUF3553"/>
</dbReference>
<protein>
    <recommendedName>
        <fullName evidence="2">DUF3553 domain-containing protein</fullName>
    </recommendedName>
</protein>
<dbReference type="Pfam" id="PF12073">
    <property type="entry name" value="DUF3553"/>
    <property type="match status" value="1"/>
</dbReference>
<organism evidence="1">
    <name type="scientific">marine metagenome</name>
    <dbReference type="NCBI Taxonomy" id="408172"/>
    <lineage>
        <taxon>unclassified sequences</taxon>
        <taxon>metagenomes</taxon>
        <taxon>ecological metagenomes</taxon>
    </lineage>
</organism>
<evidence type="ECO:0008006" key="2">
    <source>
        <dbReference type="Google" id="ProtNLM"/>
    </source>
</evidence>
<gene>
    <name evidence="1" type="ORF">METZ01_LOCUS449500</name>
</gene>